<proteinExistence type="predicted"/>
<evidence type="ECO:0000313" key="2">
    <source>
        <dbReference type="EMBL" id="CAI9158699.1"/>
    </source>
</evidence>
<name>A0ABN8YG47_RANTA</name>
<accession>A0ABN8YG47</accession>
<gene>
    <name evidence="2" type="ORF">MRATA1EN1_LOCUS7661</name>
</gene>
<protein>
    <submittedName>
        <fullName evidence="2">Uncharacterized protein</fullName>
    </submittedName>
</protein>
<dbReference type="EMBL" id="OX459954">
    <property type="protein sequence ID" value="CAI9158699.1"/>
    <property type="molecule type" value="Genomic_DNA"/>
</dbReference>
<organism evidence="2 3">
    <name type="scientific">Rangifer tarandus platyrhynchus</name>
    <name type="common">Svalbard reindeer</name>
    <dbReference type="NCBI Taxonomy" id="3082113"/>
    <lineage>
        <taxon>Eukaryota</taxon>
        <taxon>Metazoa</taxon>
        <taxon>Chordata</taxon>
        <taxon>Craniata</taxon>
        <taxon>Vertebrata</taxon>
        <taxon>Euteleostomi</taxon>
        <taxon>Mammalia</taxon>
        <taxon>Eutheria</taxon>
        <taxon>Laurasiatheria</taxon>
        <taxon>Artiodactyla</taxon>
        <taxon>Ruminantia</taxon>
        <taxon>Pecora</taxon>
        <taxon>Cervidae</taxon>
        <taxon>Odocoileinae</taxon>
        <taxon>Rangifer</taxon>
    </lineage>
</organism>
<evidence type="ECO:0000313" key="3">
    <source>
        <dbReference type="Proteomes" id="UP001176941"/>
    </source>
</evidence>
<evidence type="ECO:0000256" key="1">
    <source>
        <dbReference type="SAM" id="MobiDB-lite"/>
    </source>
</evidence>
<sequence>MSADRKPWSIGTEFPRVCPAQTDPGKALRAVPNSSVWASPPQVEEAHTPHTQGSSQCRHLGATEELSARGMRCRALAGISGLCGVPLGETSSFSELHHV</sequence>
<keyword evidence="3" id="KW-1185">Reference proteome</keyword>
<reference evidence="2" key="1">
    <citation type="submission" date="2023-04" db="EMBL/GenBank/DDBJ databases">
        <authorList>
            <consortium name="ELIXIR-Norway"/>
        </authorList>
    </citation>
    <scope>NUCLEOTIDE SEQUENCE [LARGE SCALE GENOMIC DNA]</scope>
</reference>
<feature type="region of interest" description="Disordered" evidence="1">
    <location>
        <begin position="36"/>
        <end position="58"/>
    </location>
</feature>
<dbReference type="Proteomes" id="UP001176941">
    <property type="component" value="Chromosome 18"/>
</dbReference>